<dbReference type="EMBL" id="BMOR01000018">
    <property type="protein sequence ID" value="GGN43319.1"/>
    <property type="molecule type" value="Genomic_DNA"/>
</dbReference>
<keyword evidence="3" id="KW-1185">Reference proteome</keyword>
<dbReference type="Proteomes" id="UP000645517">
    <property type="component" value="Unassembled WGS sequence"/>
</dbReference>
<feature type="compositionally biased region" description="Low complexity" evidence="1">
    <location>
        <begin position="161"/>
        <end position="194"/>
    </location>
</feature>
<evidence type="ECO:0000256" key="1">
    <source>
        <dbReference type="SAM" id="MobiDB-lite"/>
    </source>
</evidence>
<organism evidence="2 3">
    <name type="scientific">Deinococcus daejeonensis</name>
    <dbReference type="NCBI Taxonomy" id="1007098"/>
    <lineage>
        <taxon>Bacteria</taxon>
        <taxon>Thermotogati</taxon>
        <taxon>Deinococcota</taxon>
        <taxon>Deinococci</taxon>
        <taxon>Deinococcales</taxon>
        <taxon>Deinococcaceae</taxon>
        <taxon>Deinococcus</taxon>
    </lineage>
</organism>
<name>A0ABQ2JDV6_9DEIO</name>
<accession>A0ABQ2JDV6</accession>
<reference evidence="3" key="1">
    <citation type="journal article" date="2019" name="Int. J. Syst. Evol. Microbiol.">
        <title>The Global Catalogue of Microorganisms (GCM) 10K type strain sequencing project: providing services to taxonomists for standard genome sequencing and annotation.</title>
        <authorList>
            <consortium name="The Broad Institute Genomics Platform"/>
            <consortium name="The Broad Institute Genome Sequencing Center for Infectious Disease"/>
            <person name="Wu L."/>
            <person name="Ma J."/>
        </authorList>
    </citation>
    <scope>NUCLEOTIDE SEQUENCE [LARGE SCALE GENOMIC DNA]</scope>
    <source>
        <strain evidence="3">JCM 16918</strain>
    </source>
</reference>
<protein>
    <submittedName>
        <fullName evidence="2">Uncharacterized protein</fullName>
    </submittedName>
</protein>
<evidence type="ECO:0000313" key="3">
    <source>
        <dbReference type="Proteomes" id="UP000645517"/>
    </source>
</evidence>
<gene>
    <name evidence="2" type="ORF">GCM10010842_30670</name>
</gene>
<comment type="caution">
    <text evidence="2">The sequence shown here is derived from an EMBL/GenBank/DDBJ whole genome shotgun (WGS) entry which is preliminary data.</text>
</comment>
<evidence type="ECO:0000313" key="2">
    <source>
        <dbReference type="EMBL" id="GGN43319.1"/>
    </source>
</evidence>
<feature type="region of interest" description="Disordered" evidence="1">
    <location>
        <begin position="149"/>
        <end position="194"/>
    </location>
</feature>
<sequence>MYGPIIPTDTQLPRSGAGRIKSDLTHLGPHSALTLIRLSTLLESVAKEDRIKPLQEFERAVHKGVIAAAPLHDTFTLPYLDAQGQDATHEGPDDLLRDTPELRAWLAIQVSESRYLLIQNGAPIQITQEQIESGELDFERLSAIRKAVAGQRVQTPAAPQTKTSKPAASKSKSGQKAPAPKAKATPATTPDAAK</sequence>
<proteinExistence type="predicted"/>